<name>A0A2M8WSK3_9MICO</name>
<keyword evidence="1" id="KW-0732">Signal</keyword>
<dbReference type="RefSeq" id="WP_157803739.1">
    <property type="nucleotide sequence ID" value="NZ_PGTZ01000007.1"/>
</dbReference>
<protein>
    <submittedName>
        <fullName evidence="2">Peptidase inhibitor family I36</fullName>
    </submittedName>
</protein>
<keyword evidence="3" id="KW-1185">Reference proteome</keyword>
<evidence type="ECO:0000313" key="2">
    <source>
        <dbReference type="EMBL" id="PJI93913.1"/>
    </source>
</evidence>
<comment type="caution">
    <text evidence="2">The sequence shown here is derived from an EMBL/GenBank/DDBJ whole genome shotgun (WGS) entry which is preliminary data.</text>
</comment>
<gene>
    <name evidence="2" type="ORF">CLV34_1394</name>
</gene>
<dbReference type="EMBL" id="PGTZ01000007">
    <property type="protein sequence ID" value="PJI93913.1"/>
    <property type="molecule type" value="Genomic_DNA"/>
</dbReference>
<evidence type="ECO:0000256" key="1">
    <source>
        <dbReference type="SAM" id="SignalP"/>
    </source>
</evidence>
<dbReference type="AlphaFoldDB" id="A0A2M8WSK3"/>
<dbReference type="Pfam" id="PF03995">
    <property type="entry name" value="Inhibitor_I36"/>
    <property type="match status" value="1"/>
</dbReference>
<sequence length="233" mass="23718">MGGRRNGRTAGRIALSAGMLVVALVAAGAAGAGAATAATGGSDGQSCLVSTSGASTCFDTPEEAWAAALGDEADAGTIEDAVDAGGHAALDGLVNKHNQRYAARLAQRQAAVTASRGVASGLATSSLAVAASSEDGPLLGALWQDKNYKGYVQILYGSNGSGCYGVTTYGFPSMRKVNMNDKITSLAGYYGCATTLYKDDNYKGTSLTIQSDTPYVGNTMNDETSSIVFRPRT</sequence>
<dbReference type="SUPFAM" id="SSF49695">
    <property type="entry name" value="gamma-Crystallin-like"/>
    <property type="match status" value="1"/>
</dbReference>
<dbReference type="InterPro" id="IPR011024">
    <property type="entry name" value="G_crystallin-like"/>
</dbReference>
<dbReference type="OrthoDB" id="5007281at2"/>
<proteinExistence type="predicted"/>
<accession>A0A2M8WSK3</accession>
<reference evidence="2 3" key="1">
    <citation type="submission" date="2017-11" db="EMBL/GenBank/DDBJ databases">
        <title>Genomic Encyclopedia of Archaeal and Bacterial Type Strains, Phase II (KMG-II): From Individual Species to Whole Genera.</title>
        <authorList>
            <person name="Goeker M."/>
        </authorList>
    </citation>
    <scope>NUCLEOTIDE SEQUENCE [LARGE SCALE GENOMIC DNA]</scope>
    <source>
        <strain evidence="2 3">DSM 22413</strain>
    </source>
</reference>
<feature type="chain" id="PRO_5014650486" evidence="1">
    <location>
        <begin position="38"/>
        <end position="233"/>
    </location>
</feature>
<dbReference type="Proteomes" id="UP000231586">
    <property type="component" value="Unassembled WGS sequence"/>
</dbReference>
<dbReference type="Gene3D" id="2.60.20.10">
    <property type="entry name" value="Crystallins"/>
    <property type="match status" value="1"/>
</dbReference>
<organism evidence="2 3">
    <name type="scientific">Luteimicrobium subarcticum</name>
    <dbReference type="NCBI Taxonomy" id="620910"/>
    <lineage>
        <taxon>Bacteria</taxon>
        <taxon>Bacillati</taxon>
        <taxon>Actinomycetota</taxon>
        <taxon>Actinomycetes</taxon>
        <taxon>Micrococcales</taxon>
        <taxon>Luteimicrobium</taxon>
    </lineage>
</organism>
<evidence type="ECO:0000313" key="3">
    <source>
        <dbReference type="Proteomes" id="UP000231586"/>
    </source>
</evidence>
<feature type="signal peptide" evidence="1">
    <location>
        <begin position="1"/>
        <end position="37"/>
    </location>
</feature>